<dbReference type="PANTHER" id="PTHR23336">
    <property type="entry name" value="ZINC FINGER CW-TYPE COILED-COIL DOMAIN PROTEIN 3"/>
    <property type="match status" value="1"/>
</dbReference>
<accession>A0AAD4TD53</accession>
<dbReference type="PANTHER" id="PTHR23336:SF58">
    <property type="entry name" value="PROTEIN MICRORCHIDIA 4"/>
    <property type="match status" value="1"/>
</dbReference>
<dbReference type="InterPro" id="IPR045261">
    <property type="entry name" value="MORC_ATPase"/>
</dbReference>
<comment type="caution">
    <text evidence="1">The sequence shown here is derived from an EMBL/GenBank/DDBJ whole genome shotgun (WGS) entry which is preliminary data.</text>
</comment>
<keyword evidence="2" id="KW-1185">Reference proteome</keyword>
<name>A0AAD4TD53_9MAGN</name>
<proteinExistence type="predicted"/>
<dbReference type="AlphaFoldDB" id="A0AAD4TD53"/>
<dbReference type="GO" id="GO:0005634">
    <property type="term" value="C:nucleus"/>
    <property type="evidence" value="ECO:0007669"/>
    <property type="project" value="TreeGrafter"/>
</dbReference>
<reference evidence="1" key="1">
    <citation type="submission" date="2022-04" db="EMBL/GenBank/DDBJ databases">
        <title>A functionally conserved STORR gene fusion in Papaver species that diverged 16.8 million years ago.</title>
        <authorList>
            <person name="Catania T."/>
        </authorList>
    </citation>
    <scope>NUCLEOTIDE SEQUENCE</scope>
    <source>
        <strain evidence="1">S-188037</strain>
    </source>
</reference>
<protein>
    <submittedName>
        <fullName evidence="1">Uncharacterized protein</fullName>
    </submittedName>
</protein>
<evidence type="ECO:0000313" key="2">
    <source>
        <dbReference type="Proteomes" id="UP001202328"/>
    </source>
</evidence>
<dbReference type="GO" id="GO:0016887">
    <property type="term" value="F:ATP hydrolysis activity"/>
    <property type="evidence" value="ECO:0007669"/>
    <property type="project" value="InterPro"/>
</dbReference>
<gene>
    <name evidence="1" type="ORF">MKW98_013871</name>
</gene>
<evidence type="ECO:0000313" key="1">
    <source>
        <dbReference type="EMBL" id="KAI3948373.1"/>
    </source>
</evidence>
<sequence length="81" mass="8793">AGVYDISSGRVGGDTTLIDGTDHVRLHPRCLHSHATDHKWVLGALAELLDNSLDEAALQILPLLMRASPPKYYFGGANLNR</sequence>
<organism evidence="1 2">
    <name type="scientific">Papaver atlanticum</name>
    <dbReference type="NCBI Taxonomy" id="357466"/>
    <lineage>
        <taxon>Eukaryota</taxon>
        <taxon>Viridiplantae</taxon>
        <taxon>Streptophyta</taxon>
        <taxon>Embryophyta</taxon>
        <taxon>Tracheophyta</taxon>
        <taxon>Spermatophyta</taxon>
        <taxon>Magnoliopsida</taxon>
        <taxon>Ranunculales</taxon>
        <taxon>Papaveraceae</taxon>
        <taxon>Papaveroideae</taxon>
        <taxon>Papaver</taxon>
    </lineage>
</organism>
<dbReference type="EMBL" id="JAJJMB010003271">
    <property type="protein sequence ID" value="KAI3948373.1"/>
    <property type="molecule type" value="Genomic_DNA"/>
</dbReference>
<dbReference type="Proteomes" id="UP001202328">
    <property type="component" value="Unassembled WGS sequence"/>
</dbReference>
<feature type="non-terminal residue" evidence="1">
    <location>
        <position position="1"/>
    </location>
</feature>